<dbReference type="AlphaFoldDB" id="A0A6C0U3H7"/>
<evidence type="ECO:0000313" key="1">
    <source>
        <dbReference type="EMBL" id="QIB66488.1"/>
    </source>
</evidence>
<reference evidence="1 2" key="1">
    <citation type="submission" date="2020-02" db="EMBL/GenBank/DDBJ databases">
        <title>Genome sequencing for Kineobactrum sp. M2.</title>
        <authorList>
            <person name="Park S.-J."/>
        </authorList>
    </citation>
    <scope>NUCLEOTIDE SEQUENCE [LARGE SCALE GENOMIC DNA]</scope>
    <source>
        <strain evidence="1 2">M2</strain>
    </source>
</reference>
<dbReference type="EMBL" id="CP048711">
    <property type="protein sequence ID" value="QIB66488.1"/>
    <property type="molecule type" value="Genomic_DNA"/>
</dbReference>
<proteinExistence type="predicted"/>
<dbReference type="Proteomes" id="UP000477680">
    <property type="component" value="Chromosome"/>
</dbReference>
<gene>
    <name evidence="1" type="ORF">G3T16_14850</name>
</gene>
<organism evidence="1 2">
    <name type="scientific">Kineobactrum salinum</name>
    <dbReference type="NCBI Taxonomy" id="2708301"/>
    <lineage>
        <taxon>Bacteria</taxon>
        <taxon>Pseudomonadati</taxon>
        <taxon>Pseudomonadota</taxon>
        <taxon>Gammaproteobacteria</taxon>
        <taxon>Cellvibrionales</taxon>
        <taxon>Halieaceae</taxon>
        <taxon>Kineobactrum</taxon>
    </lineage>
</organism>
<accession>A0A6C0U3H7</accession>
<evidence type="ECO:0000313" key="2">
    <source>
        <dbReference type="Proteomes" id="UP000477680"/>
    </source>
</evidence>
<dbReference type="PANTHER" id="PTHR36849">
    <property type="entry name" value="CYTOPLASMIC PROTEIN-RELATED"/>
    <property type="match status" value="1"/>
</dbReference>
<keyword evidence="2" id="KW-1185">Reference proteome</keyword>
<dbReference type="RefSeq" id="WP_163495922.1">
    <property type="nucleotide sequence ID" value="NZ_CP048711.1"/>
</dbReference>
<sequence length="139" mass="16237">MTDPIRLKRIYDPSEDEDGARILVDRVWPRGVRKADVKLDWWARELAPSTELRKWFGHDPERWAEFRNSYRDELAQVPETLSKLLNYCRQGPVTLLFGARDREHNQAVVLREVLLGERAEEEAPGENASPVCYNNKFSL</sequence>
<protein>
    <submittedName>
        <fullName evidence="1">DUF488 domain-containing protein</fullName>
    </submittedName>
</protein>
<dbReference type="InterPro" id="IPR052552">
    <property type="entry name" value="YeaO-like"/>
</dbReference>
<name>A0A6C0U3H7_9GAMM</name>
<dbReference type="KEGG" id="kim:G3T16_14850"/>
<dbReference type="PANTHER" id="PTHR36849:SF1">
    <property type="entry name" value="CYTOPLASMIC PROTEIN"/>
    <property type="match status" value="1"/>
</dbReference>
<dbReference type="Pfam" id="PF22752">
    <property type="entry name" value="DUF488-N3i"/>
    <property type="match status" value="1"/>
</dbReference>